<dbReference type="Pfam" id="PF02518">
    <property type="entry name" value="HATPase_c"/>
    <property type="match status" value="1"/>
</dbReference>
<evidence type="ECO:0000256" key="7">
    <source>
        <dbReference type="ARBA" id="ARBA00022692"/>
    </source>
</evidence>
<dbReference type="EMBL" id="BSSU01000004">
    <property type="protein sequence ID" value="GLX81464.1"/>
    <property type="molecule type" value="Genomic_DNA"/>
</dbReference>
<evidence type="ECO:0000256" key="9">
    <source>
        <dbReference type="ARBA" id="ARBA00022777"/>
    </source>
</evidence>
<dbReference type="PRINTS" id="PR00344">
    <property type="entry name" value="BCTRLSENSOR"/>
</dbReference>
<evidence type="ECO:0000256" key="12">
    <source>
        <dbReference type="ARBA" id="ARBA00023012"/>
    </source>
</evidence>
<dbReference type="InterPro" id="IPR004358">
    <property type="entry name" value="Sig_transdc_His_kin-like_C"/>
</dbReference>
<dbReference type="Gene3D" id="3.30.565.10">
    <property type="entry name" value="Histidine kinase-like ATPase, C-terminal domain"/>
    <property type="match status" value="1"/>
</dbReference>
<comment type="catalytic activity">
    <reaction evidence="1">
        <text>ATP + protein L-histidine = ADP + protein N-phospho-L-histidine.</text>
        <dbReference type="EC" id="2.7.13.3"/>
    </reaction>
</comment>
<evidence type="ECO:0000313" key="17">
    <source>
        <dbReference type="EMBL" id="GLX81464.1"/>
    </source>
</evidence>
<evidence type="ECO:0000256" key="1">
    <source>
        <dbReference type="ARBA" id="ARBA00000085"/>
    </source>
</evidence>
<dbReference type="PROSITE" id="PS50109">
    <property type="entry name" value="HIS_KIN"/>
    <property type="match status" value="1"/>
</dbReference>
<feature type="domain" description="Histidine kinase" evidence="15">
    <location>
        <begin position="238"/>
        <end position="456"/>
    </location>
</feature>
<dbReference type="SUPFAM" id="SSF158472">
    <property type="entry name" value="HAMP domain-like"/>
    <property type="match status" value="1"/>
</dbReference>
<dbReference type="Pfam" id="PF00512">
    <property type="entry name" value="HisKA"/>
    <property type="match status" value="1"/>
</dbReference>
<dbReference type="RefSeq" id="WP_284206798.1">
    <property type="nucleotide sequence ID" value="NZ_BSSU01000004.1"/>
</dbReference>
<proteinExistence type="predicted"/>
<dbReference type="InterPro" id="IPR005467">
    <property type="entry name" value="His_kinase_dom"/>
</dbReference>
<evidence type="ECO:0000256" key="5">
    <source>
        <dbReference type="ARBA" id="ARBA00022553"/>
    </source>
</evidence>
<dbReference type="PANTHER" id="PTHR45528:SF1">
    <property type="entry name" value="SENSOR HISTIDINE KINASE CPXA"/>
    <property type="match status" value="1"/>
</dbReference>
<keyword evidence="18" id="KW-1185">Reference proteome</keyword>
<dbReference type="InterPro" id="IPR036097">
    <property type="entry name" value="HisK_dim/P_sf"/>
</dbReference>
<evidence type="ECO:0000256" key="8">
    <source>
        <dbReference type="ARBA" id="ARBA00022741"/>
    </source>
</evidence>
<dbReference type="SUPFAM" id="SSF47384">
    <property type="entry name" value="Homodimeric domain of signal transducing histidine kinase"/>
    <property type="match status" value="1"/>
</dbReference>
<comment type="subcellular location">
    <subcellularLocation>
        <location evidence="2">Cell membrane</location>
        <topology evidence="2">Multi-pass membrane protein</topology>
    </subcellularLocation>
</comment>
<keyword evidence="9 17" id="KW-0418">Kinase</keyword>
<dbReference type="PROSITE" id="PS50885">
    <property type="entry name" value="HAMP"/>
    <property type="match status" value="1"/>
</dbReference>
<keyword evidence="4" id="KW-1003">Cell membrane</keyword>
<keyword evidence="7 14" id="KW-0812">Transmembrane</keyword>
<keyword evidence="8" id="KW-0547">Nucleotide-binding</keyword>
<feature type="transmembrane region" description="Helical" evidence="14">
    <location>
        <begin position="158"/>
        <end position="176"/>
    </location>
</feature>
<dbReference type="Pfam" id="PF00672">
    <property type="entry name" value="HAMP"/>
    <property type="match status" value="1"/>
</dbReference>
<dbReference type="InterPro" id="IPR003594">
    <property type="entry name" value="HATPase_dom"/>
</dbReference>
<dbReference type="PANTHER" id="PTHR45528">
    <property type="entry name" value="SENSOR HISTIDINE KINASE CPXA"/>
    <property type="match status" value="1"/>
</dbReference>
<dbReference type="CDD" id="cd00082">
    <property type="entry name" value="HisKA"/>
    <property type="match status" value="1"/>
</dbReference>
<keyword evidence="11 14" id="KW-1133">Transmembrane helix</keyword>
<evidence type="ECO:0000256" key="3">
    <source>
        <dbReference type="ARBA" id="ARBA00012438"/>
    </source>
</evidence>
<gene>
    <name evidence="17" type="ORF">theurythT_09160</name>
</gene>
<dbReference type="InterPro" id="IPR050398">
    <property type="entry name" value="HssS/ArlS-like"/>
</dbReference>
<evidence type="ECO:0000313" key="18">
    <source>
        <dbReference type="Proteomes" id="UP001157133"/>
    </source>
</evidence>
<dbReference type="InterPro" id="IPR003661">
    <property type="entry name" value="HisK_dim/P_dom"/>
</dbReference>
<keyword evidence="10" id="KW-0067">ATP-binding</keyword>
<keyword evidence="13 14" id="KW-0472">Membrane</keyword>
<evidence type="ECO:0000256" key="14">
    <source>
        <dbReference type="SAM" id="Phobius"/>
    </source>
</evidence>
<reference evidence="17 18" key="1">
    <citation type="submission" date="2023-03" db="EMBL/GenBank/DDBJ databases">
        <title>Draft genome sequence of Thalassotalea eurytherma JCM 18482T.</title>
        <authorList>
            <person name="Sawabe T."/>
        </authorList>
    </citation>
    <scope>NUCLEOTIDE SEQUENCE [LARGE SCALE GENOMIC DNA]</scope>
    <source>
        <strain evidence="17 18">JCM 18482</strain>
    </source>
</reference>
<feature type="domain" description="HAMP" evidence="16">
    <location>
        <begin position="178"/>
        <end position="230"/>
    </location>
</feature>
<accession>A0ABQ6H0Q5</accession>
<dbReference type="SUPFAM" id="SSF55874">
    <property type="entry name" value="ATPase domain of HSP90 chaperone/DNA topoisomerase II/histidine kinase"/>
    <property type="match status" value="1"/>
</dbReference>
<keyword evidence="5" id="KW-0597">Phosphoprotein</keyword>
<evidence type="ECO:0000256" key="11">
    <source>
        <dbReference type="ARBA" id="ARBA00022989"/>
    </source>
</evidence>
<keyword evidence="6" id="KW-0808">Transferase</keyword>
<organism evidence="17 18">
    <name type="scientific">Thalassotalea eurytherma</name>
    <dbReference type="NCBI Taxonomy" id="1144278"/>
    <lineage>
        <taxon>Bacteria</taxon>
        <taxon>Pseudomonadati</taxon>
        <taxon>Pseudomonadota</taxon>
        <taxon>Gammaproteobacteria</taxon>
        <taxon>Alteromonadales</taxon>
        <taxon>Colwelliaceae</taxon>
        <taxon>Thalassotalea</taxon>
    </lineage>
</organism>
<evidence type="ECO:0000256" key="2">
    <source>
        <dbReference type="ARBA" id="ARBA00004651"/>
    </source>
</evidence>
<dbReference type="SMART" id="SM00388">
    <property type="entry name" value="HisKA"/>
    <property type="match status" value="1"/>
</dbReference>
<dbReference type="CDD" id="cd06225">
    <property type="entry name" value="HAMP"/>
    <property type="match status" value="1"/>
</dbReference>
<evidence type="ECO:0000259" key="15">
    <source>
        <dbReference type="PROSITE" id="PS50109"/>
    </source>
</evidence>
<dbReference type="InterPro" id="IPR036890">
    <property type="entry name" value="HATPase_C_sf"/>
</dbReference>
<keyword evidence="12" id="KW-0902">Two-component regulatory system</keyword>
<name>A0ABQ6H0Q5_9GAMM</name>
<sequence>MKLRNSVFVAIFATALISTIFLLLLQQLRFSYAFNEFISKSRTERIEKLQLRLTDRFAENSNWQFLTDQFDTVNSDKGTADKNGSERLNKWMVRLDFPRGVALLDANKAALIGEFESNMKLTAIYHQNKEVGFLAVKDNSEVKAELDSQVVKQQVRSLIFIMLLTLLTAFLSAYFFSRRLTKPISDIANVLNNLRKGDLTARSDYKHGNELGQLSSDVNFLANTLEQNRDSRQRWIADISHELRTPITIMRGELECLEDGLTPFDNNAITSLKEEVVGLNKLVEDLHQLTLADQGELRLECQPNDISEMVQACLQKYQPIFAEKNITASNQLPNTLMAEVDKARLQQVLINLFENCARYTDKAGEVRISSSLDNEFVTLVIENTAPEISEQSLPKLFDRLYRVDESRNKFSGGSGLGLAICAAIVEAHGGKISAARSSLKGGVNGLAVSMTLPVIPTRISSIS</sequence>
<evidence type="ECO:0000259" key="16">
    <source>
        <dbReference type="PROSITE" id="PS50885"/>
    </source>
</evidence>
<dbReference type="Gene3D" id="1.10.287.130">
    <property type="match status" value="1"/>
</dbReference>
<dbReference type="InterPro" id="IPR003660">
    <property type="entry name" value="HAMP_dom"/>
</dbReference>
<evidence type="ECO:0000256" key="10">
    <source>
        <dbReference type="ARBA" id="ARBA00022840"/>
    </source>
</evidence>
<dbReference type="SMART" id="SM00304">
    <property type="entry name" value="HAMP"/>
    <property type="match status" value="1"/>
</dbReference>
<evidence type="ECO:0000256" key="4">
    <source>
        <dbReference type="ARBA" id="ARBA00022475"/>
    </source>
</evidence>
<evidence type="ECO:0000256" key="6">
    <source>
        <dbReference type="ARBA" id="ARBA00022679"/>
    </source>
</evidence>
<comment type="caution">
    <text evidence="17">The sequence shown here is derived from an EMBL/GenBank/DDBJ whole genome shotgun (WGS) entry which is preliminary data.</text>
</comment>
<evidence type="ECO:0000256" key="13">
    <source>
        <dbReference type="ARBA" id="ARBA00023136"/>
    </source>
</evidence>
<protein>
    <recommendedName>
        <fullName evidence="3">histidine kinase</fullName>
        <ecNumber evidence="3">2.7.13.3</ecNumber>
    </recommendedName>
</protein>
<dbReference type="SMART" id="SM00387">
    <property type="entry name" value="HATPase_c"/>
    <property type="match status" value="1"/>
</dbReference>
<dbReference type="Gene3D" id="6.10.340.10">
    <property type="match status" value="1"/>
</dbReference>
<dbReference type="Proteomes" id="UP001157133">
    <property type="component" value="Unassembled WGS sequence"/>
</dbReference>
<dbReference type="GO" id="GO:0016301">
    <property type="term" value="F:kinase activity"/>
    <property type="evidence" value="ECO:0007669"/>
    <property type="project" value="UniProtKB-KW"/>
</dbReference>
<dbReference type="EC" id="2.7.13.3" evidence="3"/>